<dbReference type="Gramene" id="OB11G24250.1">
    <property type="protein sequence ID" value="OB11G24250.1"/>
    <property type="gene ID" value="OB11G24250"/>
</dbReference>
<dbReference type="Proteomes" id="UP000006038">
    <property type="component" value="Chromosome 11"/>
</dbReference>
<reference evidence="2" key="1">
    <citation type="journal article" date="2013" name="Nat. Commun.">
        <title>Whole-genome sequencing of Oryza brachyantha reveals mechanisms underlying Oryza genome evolution.</title>
        <authorList>
            <person name="Chen J."/>
            <person name="Huang Q."/>
            <person name="Gao D."/>
            <person name="Wang J."/>
            <person name="Lang Y."/>
            <person name="Liu T."/>
            <person name="Li B."/>
            <person name="Bai Z."/>
            <person name="Luis Goicoechea J."/>
            <person name="Liang C."/>
            <person name="Chen C."/>
            <person name="Zhang W."/>
            <person name="Sun S."/>
            <person name="Liao Y."/>
            <person name="Zhang X."/>
            <person name="Yang L."/>
            <person name="Song C."/>
            <person name="Wang M."/>
            <person name="Shi J."/>
            <person name="Liu G."/>
            <person name="Liu J."/>
            <person name="Zhou H."/>
            <person name="Zhou W."/>
            <person name="Yu Q."/>
            <person name="An N."/>
            <person name="Chen Y."/>
            <person name="Cai Q."/>
            <person name="Wang B."/>
            <person name="Liu B."/>
            <person name="Min J."/>
            <person name="Huang Y."/>
            <person name="Wu H."/>
            <person name="Li Z."/>
            <person name="Zhang Y."/>
            <person name="Yin Y."/>
            <person name="Song W."/>
            <person name="Jiang J."/>
            <person name="Jackson S.A."/>
            <person name="Wing R.A."/>
            <person name="Wang J."/>
            <person name="Chen M."/>
        </authorList>
    </citation>
    <scope>NUCLEOTIDE SEQUENCE [LARGE SCALE GENOMIC DNA]</scope>
    <source>
        <strain evidence="2">cv. IRGC 101232</strain>
    </source>
</reference>
<dbReference type="EnsemblPlants" id="OB11G24250.1">
    <property type="protein sequence ID" value="OB11G24250.1"/>
    <property type="gene ID" value="OB11G24250"/>
</dbReference>
<keyword evidence="1" id="KW-0732">Signal</keyword>
<evidence type="ECO:0000313" key="3">
    <source>
        <dbReference type="Proteomes" id="UP000006038"/>
    </source>
</evidence>
<evidence type="ECO:0000313" key="2">
    <source>
        <dbReference type="EnsemblPlants" id="OB11G24250.1"/>
    </source>
</evidence>
<evidence type="ECO:0000256" key="1">
    <source>
        <dbReference type="SAM" id="SignalP"/>
    </source>
</evidence>
<dbReference type="AlphaFoldDB" id="J3N9D9"/>
<dbReference type="HOGENOM" id="CLU_089467_0_0_1"/>
<feature type="chain" id="PRO_5003775687" evidence="1">
    <location>
        <begin position="23"/>
        <end position="272"/>
    </location>
</feature>
<feature type="signal peptide" evidence="1">
    <location>
        <begin position="1"/>
        <end position="22"/>
    </location>
</feature>
<reference evidence="2" key="2">
    <citation type="submission" date="2013-04" db="UniProtKB">
        <authorList>
            <consortium name="EnsemblPlants"/>
        </authorList>
    </citation>
    <scope>IDENTIFICATION</scope>
</reference>
<dbReference type="OMA" id="YLAQRTW"/>
<sequence length="272" mass="30080">MASFMPNHSTMLLASLFLIVLATSLVSTTCSKRGRVLESEEDRNVRYAVGDRKAYFEELCIDARDPEPGVKALETLFPKLEYRFEVTEFVTSTRQARCSISHRRPQKVKLIPHVIANWTAEAKALADPLIAAAIKKGQKLPKCLESCTASLDEVSNAMSGLPATINFGYPKVEKFLRKSFAEDAGPPMCVSGCPDKSCSPEEKIIADKFHDIWGLMDCVEPYADNYLAQRTWQLAVDGGIVTTGRRQSSVVRPKNLEWTGGKGSKTQEGKAM</sequence>
<proteinExistence type="predicted"/>
<keyword evidence="3" id="KW-1185">Reference proteome</keyword>
<organism evidence="2">
    <name type="scientific">Oryza brachyantha</name>
    <name type="common">malo sina</name>
    <dbReference type="NCBI Taxonomy" id="4533"/>
    <lineage>
        <taxon>Eukaryota</taxon>
        <taxon>Viridiplantae</taxon>
        <taxon>Streptophyta</taxon>
        <taxon>Embryophyta</taxon>
        <taxon>Tracheophyta</taxon>
        <taxon>Spermatophyta</taxon>
        <taxon>Magnoliopsida</taxon>
        <taxon>Liliopsida</taxon>
        <taxon>Poales</taxon>
        <taxon>Poaceae</taxon>
        <taxon>BOP clade</taxon>
        <taxon>Oryzoideae</taxon>
        <taxon>Oryzeae</taxon>
        <taxon>Oryzinae</taxon>
        <taxon>Oryza</taxon>
    </lineage>
</organism>
<accession>J3N9D9</accession>
<name>J3N9D9_ORYBR</name>
<protein>
    <submittedName>
        <fullName evidence="2">Uncharacterized protein</fullName>
    </submittedName>
</protein>